<dbReference type="Pfam" id="PF02525">
    <property type="entry name" value="Flavodoxin_2"/>
    <property type="match status" value="1"/>
</dbReference>
<dbReference type="EMBL" id="CP012748">
    <property type="protein sequence ID" value="ALL71169.1"/>
    <property type="molecule type" value="Genomic_DNA"/>
</dbReference>
<dbReference type="GO" id="GO:0016652">
    <property type="term" value="F:oxidoreductase activity, acting on NAD(P)H as acceptor"/>
    <property type="evidence" value="ECO:0007669"/>
    <property type="project" value="UniProtKB-UniRule"/>
</dbReference>
<proteinExistence type="inferred from homology"/>
<dbReference type="GO" id="GO:0016655">
    <property type="term" value="F:oxidoreductase activity, acting on NAD(P)H, quinone or similar compound as acceptor"/>
    <property type="evidence" value="ECO:0007669"/>
    <property type="project" value="InterPro"/>
</dbReference>
<comment type="catalytic activity">
    <reaction evidence="6">
        <text>2 a quinone + NADH + H(+) = 2 a 1,4-benzosemiquinone + NAD(+)</text>
        <dbReference type="Rhea" id="RHEA:65952"/>
        <dbReference type="ChEBI" id="CHEBI:15378"/>
        <dbReference type="ChEBI" id="CHEBI:57540"/>
        <dbReference type="ChEBI" id="CHEBI:57945"/>
        <dbReference type="ChEBI" id="CHEBI:132124"/>
        <dbReference type="ChEBI" id="CHEBI:134225"/>
    </reaction>
</comment>
<name>A0A0P0RQA0_9BURK</name>
<comment type="subunit">
    <text evidence="6">Homodimer.</text>
</comment>
<comment type="catalytic activity">
    <reaction evidence="5">
        <text>N,N-dimethyl-1,4-phenylenediamine + anthranilate + 2 NAD(+) = 2-(4-dimethylaminophenyl)diazenylbenzoate + 2 NADH + 2 H(+)</text>
        <dbReference type="Rhea" id="RHEA:55872"/>
        <dbReference type="ChEBI" id="CHEBI:15378"/>
        <dbReference type="ChEBI" id="CHEBI:15783"/>
        <dbReference type="ChEBI" id="CHEBI:16567"/>
        <dbReference type="ChEBI" id="CHEBI:57540"/>
        <dbReference type="ChEBI" id="CHEBI:57945"/>
        <dbReference type="ChEBI" id="CHEBI:71579"/>
        <dbReference type="EC" id="1.7.1.17"/>
    </reaction>
    <physiologicalReaction direction="right-to-left" evidence="5">
        <dbReference type="Rhea" id="RHEA:55874"/>
    </physiologicalReaction>
</comment>
<evidence type="ECO:0000256" key="5">
    <source>
        <dbReference type="ARBA" id="ARBA00048542"/>
    </source>
</evidence>
<dbReference type="InterPro" id="IPR050104">
    <property type="entry name" value="FMN-dep_NADH:Q_OxRdtase_AzoR1"/>
</dbReference>
<dbReference type="GeneID" id="69974556"/>
<evidence type="ECO:0000256" key="3">
    <source>
        <dbReference type="ARBA" id="ARBA00023002"/>
    </source>
</evidence>
<evidence type="ECO:0000259" key="7">
    <source>
        <dbReference type="Pfam" id="PF02525"/>
    </source>
</evidence>
<feature type="binding site" evidence="6">
    <location>
        <begin position="18"/>
        <end position="20"/>
    </location>
    <ligand>
        <name>FMN</name>
        <dbReference type="ChEBI" id="CHEBI:58210"/>
    </ligand>
</feature>
<dbReference type="GO" id="GO:0009055">
    <property type="term" value="F:electron transfer activity"/>
    <property type="evidence" value="ECO:0007669"/>
    <property type="project" value="UniProtKB-UniRule"/>
</dbReference>
<evidence type="ECO:0000256" key="6">
    <source>
        <dbReference type="HAMAP-Rule" id="MF_01216"/>
    </source>
</evidence>
<comment type="similarity">
    <text evidence="6">Belongs to the azoreductase type 1 family.</text>
</comment>
<dbReference type="InterPro" id="IPR003680">
    <property type="entry name" value="Flavodoxin_fold"/>
</dbReference>
<keyword evidence="3 6" id="KW-0560">Oxidoreductase</keyword>
<keyword evidence="4 6" id="KW-0520">NAD</keyword>
<evidence type="ECO:0000256" key="2">
    <source>
        <dbReference type="ARBA" id="ARBA00022643"/>
    </source>
</evidence>
<evidence type="ECO:0000313" key="8">
    <source>
        <dbReference type="EMBL" id="ALL71169.1"/>
    </source>
</evidence>
<gene>
    <name evidence="6" type="primary">azoR</name>
    <name evidence="8" type="ORF">K788_0002010</name>
</gene>
<sequence length="219" mass="24084">MNSLNVLLLDCSPRRDNSTSRHFTHHLLPAMAERLGRDIRITRRELGAQPLPPITEAYAESLVLPGEVAKARFGEALALSDELIRELDQADVLWISTPVHNFTVPAVLKNWIDHVVRIDVTFRAGASGKVGLLRDRPTFVAVTAGGAMFREPAYQPDFFRPYLSAVLGVIGLKDITFMHAASLVSTDEPLALVEAKAAQWLRDNPQRHATSEASPSSIA</sequence>
<dbReference type="KEGG" id="bcai:K788_0002010"/>
<protein>
    <recommendedName>
        <fullName evidence="6">FMN dependent NADH:quinone oxidoreductase</fullName>
        <ecNumber evidence="6">1.6.5.-</ecNumber>
    </recommendedName>
    <alternativeName>
        <fullName evidence="6">Azo-dye reductase</fullName>
    </alternativeName>
    <alternativeName>
        <fullName evidence="6">FMN-dependent NADH-azo compound oxidoreductase</fullName>
    </alternativeName>
    <alternativeName>
        <fullName evidence="6">FMN-dependent NADH-azoreductase</fullName>
        <ecNumber evidence="6">1.7.1.17</ecNumber>
    </alternativeName>
</protein>
<dbReference type="RefSeq" id="WP_035992820.1">
    <property type="nucleotide sequence ID" value="NZ_CP012748.1"/>
</dbReference>
<keyword evidence="2 6" id="KW-0288">FMN</keyword>
<comment type="function">
    <text evidence="6">Quinone reductase that provides resistance to thiol-specific stress caused by electrophilic quinones.</text>
</comment>
<feature type="binding site" evidence="6">
    <location>
        <position position="12"/>
    </location>
    <ligand>
        <name>FMN</name>
        <dbReference type="ChEBI" id="CHEBI:58210"/>
    </ligand>
</feature>
<dbReference type="GO" id="GO:0010181">
    <property type="term" value="F:FMN binding"/>
    <property type="evidence" value="ECO:0007669"/>
    <property type="project" value="UniProtKB-UniRule"/>
</dbReference>
<dbReference type="InterPro" id="IPR023048">
    <property type="entry name" value="NADH:quinone_OxRdtase_FMN_depd"/>
</dbReference>
<evidence type="ECO:0000313" key="9">
    <source>
        <dbReference type="Proteomes" id="UP000019146"/>
    </source>
</evidence>
<comment type="caution">
    <text evidence="6">Lacks conserved residue(s) required for the propagation of feature annotation.</text>
</comment>
<dbReference type="Gene3D" id="3.40.50.360">
    <property type="match status" value="1"/>
</dbReference>
<comment type="function">
    <text evidence="6">Also exhibits azoreductase activity. Catalyzes the reductive cleavage of the azo bond in aromatic azo compounds to the corresponding amines.</text>
</comment>
<organism evidence="8 9">
    <name type="scientific">Paraburkholderia caribensis MBA4</name>
    <dbReference type="NCBI Taxonomy" id="1323664"/>
    <lineage>
        <taxon>Bacteria</taxon>
        <taxon>Pseudomonadati</taxon>
        <taxon>Pseudomonadota</taxon>
        <taxon>Betaproteobacteria</taxon>
        <taxon>Burkholderiales</taxon>
        <taxon>Burkholderiaceae</taxon>
        <taxon>Paraburkholderia</taxon>
    </lineage>
</organism>
<dbReference type="PANTHER" id="PTHR43741">
    <property type="entry name" value="FMN-DEPENDENT NADH-AZOREDUCTASE 1"/>
    <property type="match status" value="1"/>
</dbReference>
<comment type="cofactor">
    <cofactor evidence="6">
        <name>FMN</name>
        <dbReference type="ChEBI" id="CHEBI:58210"/>
    </cofactor>
    <text evidence="6">Binds 1 FMN per subunit.</text>
</comment>
<evidence type="ECO:0000256" key="1">
    <source>
        <dbReference type="ARBA" id="ARBA00022630"/>
    </source>
</evidence>
<keyword evidence="1 6" id="KW-0285">Flavoprotein</keyword>
<dbReference type="Proteomes" id="UP000019146">
    <property type="component" value="Plasmid unnamed"/>
</dbReference>
<keyword evidence="8" id="KW-0614">Plasmid</keyword>
<dbReference type="PANTHER" id="PTHR43741:SF2">
    <property type="entry name" value="FMN-DEPENDENT NADH:QUINONE OXIDOREDUCTASE"/>
    <property type="match status" value="1"/>
</dbReference>
<dbReference type="InterPro" id="IPR029039">
    <property type="entry name" value="Flavoprotein-like_sf"/>
</dbReference>
<dbReference type="SUPFAM" id="SSF52218">
    <property type="entry name" value="Flavoproteins"/>
    <property type="match status" value="1"/>
</dbReference>
<dbReference type="AlphaFoldDB" id="A0A0P0RQA0"/>
<feature type="binding site" evidence="6">
    <location>
        <begin position="143"/>
        <end position="146"/>
    </location>
    <ligand>
        <name>FMN</name>
        <dbReference type="ChEBI" id="CHEBI:58210"/>
    </ligand>
</feature>
<evidence type="ECO:0000256" key="4">
    <source>
        <dbReference type="ARBA" id="ARBA00023027"/>
    </source>
</evidence>
<feature type="domain" description="Flavodoxin-like fold" evidence="7">
    <location>
        <begin position="5"/>
        <end position="200"/>
    </location>
</feature>
<dbReference type="HAMAP" id="MF_01216">
    <property type="entry name" value="Azoreductase_type1"/>
    <property type="match status" value="1"/>
</dbReference>
<reference evidence="8 9" key="1">
    <citation type="journal article" date="2014" name="Genome Announc.">
        <title>Draft Genome Sequence of the Haloacid-Degrading Burkholderia caribensis Strain MBA4.</title>
        <authorList>
            <person name="Pan Y."/>
            <person name="Kong K.F."/>
            <person name="Tsang J.S."/>
        </authorList>
    </citation>
    <scope>NUCLEOTIDE SEQUENCE [LARGE SCALE GENOMIC DNA]</scope>
    <source>
        <strain evidence="8 9">MBA4</strain>
        <plasmid evidence="9">Plasmid</plasmid>
    </source>
</reference>
<geneLocation type="plasmid" evidence="9"/>
<dbReference type="EC" id="1.6.5.-" evidence="6"/>
<dbReference type="EC" id="1.7.1.17" evidence="6"/>
<accession>A0A0P0RQA0</accession>